<sequence>MQLKRILVLSLVLAVVGGIATFAIPASHWVRSELQRRAEEPAPVLANPQEARQIIATVLAEKNYHYHGLPLPPPKNGKTIRVKEKRDLVVSAVSVCFRAEHAPQSPHCMAYPADSVQAVELDGFASRKLREELILANANPRPLDLKGLPNTEVVDPSEVKALLTSRFWKGFYEQFPQTAGWVQASMPVLTKDRQNALVYISHSCDGLCGTGTLYYLSRTADGWTVTRDFLLWVS</sequence>
<dbReference type="OrthoDB" id="6058033at2"/>
<dbReference type="RefSeq" id="WP_141623106.1">
    <property type="nucleotide sequence ID" value="NZ_CP041242.1"/>
</dbReference>
<dbReference type="EMBL" id="CP041242">
    <property type="protein sequence ID" value="QDH69766.1"/>
    <property type="molecule type" value="Genomic_DNA"/>
</dbReference>
<proteinExistence type="predicted"/>
<dbReference type="KEGG" id="lyj:FKV23_06400"/>
<evidence type="ECO:0000313" key="2">
    <source>
        <dbReference type="Proteomes" id="UP000317199"/>
    </source>
</evidence>
<name>A0A514BQX8_9GAMM</name>
<keyword evidence="2" id="KW-1185">Reference proteome</keyword>
<evidence type="ECO:0000313" key="1">
    <source>
        <dbReference type="EMBL" id="QDH69766.1"/>
    </source>
</evidence>
<dbReference type="AlphaFoldDB" id="A0A514BQX8"/>
<accession>A0A514BQX8</accession>
<reference evidence="1 2" key="1">
    <citation type="submission" date="2019-06" db="EMBL/GenBank/DDBJ databases">
        <title>Lysobacter alkalisoli sp. nov. isolated from saline-alkali soil.</title>
        <authorList>
            <person name="Sun J.-Q."/>
            <person name="Xu L."/>
        </authorList>
    </citation>
    <scope>NUCLEOTIDE SEQUENCE [LARGE SCALE GENOMIC DNA]</scope>
    <source>
        <strain evidence="1 2">SJ-36</strain>
    </source>
</reference>
<protein>
    <submittedName>
        <fullName evidence="1">Uncharacterized protein</fullName>
    </submittedName>
</protein>
<dbReference type="Proteomes" id="UP000317199">
    <property type="component" value="Chromosome"/>
</dbReference>
<gene>
    <name evidence="1" type="ORF">FKV23_06400</name>
</gene>
<organism evidence="1 2">
    <name type="scientific">Marilutibacter alkalisoli</name>
    <dbReference type="NCBI Taxonomy" id="2591633"/>
    <lineage>
        <taxon>Bacteria</taxon>
        <taxon>Pseudomonadati</taxon>
        <taxon>Pseudomonadota</taxon>
        <taxon>Gammaproteobacteria</taxon>
        <taxon>Lysobacterales</taxon>
        <taxon>Lysobacteraceae</taxon>
        <taxon>Marilutibacter</taxon>
    </lineage>
</organism>